<reference evidence="3 4" key="1">
    <citation type="journal article" date="2018" name="Nat. Ecol. Evol.">
        <title>Genomic signatures of mitonuclear coevolution across populations of Tigriopus californicus.</title>
        <authorList>
            <person name="Barreto F.S."/>
            <person name="Watson E.T."/>
            <person name="Lima T.G."/>
            <person name="Willett C.S."/>
            <person name="Edmands S."/>
            <person name="Li W."/>
            <person name="Burton R.S."/>
        </authorList>
    </citation>
    <scope>NUCLEOTIDE SEQUENCE [LARGE SCALE GENOMIC DNA]</scope>
    <source>
        <strain evidence="3 4">San Diego</strain>
    </source>
</reference>
<gene>
    <name evidence="3" type="ORF">TCAL_06177</name>
</gene>
<accession>A0A553PLD1</accession>
<protein>
    <recommendedName>
        <fullName evidence="5">Innexin</fullName>
    </recommendedName>
</protein>
<keyword evidence="2" id="KW-1133">Transmembrane helix</keyword>
<evidence type="ECO:0008006" key="5">
    <source>
        <dbReference type="Google" id="ProtNLM"/>
    </source>
</evidence>
<evidence type="ECO:0000313" key="3">
    <source>
        <dbReference type="EMBL" id="TRY78486.1"/>
    </source>
</evidence>
<sequence length="564" mass="64728">MAAVAGDLSKQILGQSDAAKTFRPWWDNLEDGILYSLVVMGMITLPMTFLTGTPLDCTIHPSLWFNNFTDHPFGPEEVVRSLFTKILINANKLPITNLTPITLKPKYSRYMRTYSKKYCTEMHVSPFLLYFPFTLFLIPLVIVFIEKCFIAAYNADTKLETFYDCLIKASLEREDVAMLEEENIKNTYEIQQAFRNSSACYYSYLYRTILELICSLGLAIFYFSFSQIDGIRTALFDCSVHSVPFRCVIPNSRFFWMTYFLAMTMISFYIACTLYNLLWIVHPKVGKLDRFLTGCNRQKSRHVDRLACDVGKKDVPLVHLDMYFDPKGRDFRLLMNLLSETSGMAQSFRILAVFDKHFQRQWRARDIKLIIEEPRGAIFQKEREQRLDISSALSTSLHQSLLIKEDSDSDTDNETRERHKSLWVFWNDATIAHYVNRVTNRNIFEYTVDITPCTEAPVKSFQYHTVPDFTASAHHREIMIGNGVETGAASGTAYKYSTRFDGLLEDTDYTIAISTELDGKTITQVTLAAVKTKNGTKTNTDKLKDKMVKGGGGKDNGKNKNKKK</sequence>
<feature type="transmembrane region" description="Helical" evidence="2">
    <location>
        <begin position="127"/>
        <end position="145"/>
    </location>
</feature>
<feature type="transmembrane region" description="Helical" evidence="2">
    <location>
        <begin position="33"/>
        <end position="55"/>
    </location>
</feature>
<dbReference type="AlphaFoldDB" id="A0A553PLD1"/>
<feature type="transmembrane region" description="Helical" evidence="2">
    <location>
        <begin position="254"/>
        <end position="281"/>
    </location>
</feature>
<name>A0A553PLD1_TIGCA</name>
<dbReference type="OrthoDB" id="10547065at2759"/>
<feature type="region of interest" description="Disordered" evidence="1">
    <location>
        <begin position="536"/>
        <end position="564"/>
    </location>
</feature>
<dbReference type="EMBL" id="VCGU01000003">
    <property type="protein sequence ID" value="TRY78486.1"/>
    <property type="molecule type" value="Genomic_DNA"/>
</dbReference>
<evidence type="ECO:0000313" key="4">
    <source>
        <dbReference type="Proteomes" id="UP000318571"/>
    </source>
</evidence>
<comment type="caution">
    <text evidence="3">The sequence shown here is derived from an EMBL/GenBank/DDBJ whole genome shotgun (WGS) entry which is preliminary data.</text>
</comment>
<dbReference type="Proteomes" id="UP000318571">
    <property type="component" value="Chromosome 11"/>
</dbReference>
<evidence type="ECO:0000256" key="2">
    <source>
        <dbReference type="SAM" id="Phobius"/>
    </source>
</evidence>
<feature type="compositionally biased region" description="Basic and acidic residues" evidence="1">
    <location>
        <begin position="539"/>
        <end position="548"/>
    </location>
</feature>
<keyword evidence="4" id="KW-1185">Reference proteome</keyword>
<proteinExistence type="predicted"/>
<feature type="transmembrane region" description="Helical" evidence="2">
    <location>
        <begin position="204"/>
        <end position="225"/>
    </location>
</feature>
<evidence type="ECO:0000256" key="1">
    <source>
        <dbReference type="SAM" id="MobiDB-lite"/>
    </source>
</evidence>
<organism evidence="3 4">
    <name type="scientific">Tigriopus californicus</name>
    <name type="common">Marine copepod</name>
    <dbReference type="NCBI Taxonomy" id="6832"/>
    <lineage>
        <taxon>Eukaryota</taxon>
        <taxon>Metazoa</taxon>
        <taxon>Ecdysozoa</taxon>
        <taxon>Arthropoda</taxon>
        <taxon>Crustacea</taxon>
        <taxon>Multicrustacea</taxon>
        <taxon>Hexanauplia</taxon>
        <taxon>Copepoda</taxon>
        <taxon>Harpacticoida</taxon>
        <taxon>Harpacticidae</taxon>
        <taxon>Tigriopus</taxon>
    </lineage>
</organism>
<keyword evidence="2" id="KW-0472">Membrane</keyword>
<keyword evidence="2" id="KW-0812">Transmembrane</keyword>